<dbReference type="EC" id="3.2.1.18" evidence="3"/>
<dbReference type="RefSeq" id="WP_121988224.1">
    <property type="nucleotide sequence ID" value="NZ_OUNR01000001.1"/>
</dbReference>
<dbReference type="GO" id="GO:0006689">
    <property type="term" value="P:ganglioside catabolic process"/>
    <property type="evidence" value="ECO:0007669"/>
    <property type="project" value="TreeGrafter"/>
</dbReference>
<name>A0A330L1X8_9BACT</name>
<feature type="chain" id="PRO_5016254416" description="exo-alpha-sialidase" evidence="4">
    <location>
        <begin position="32"/>
        <end position="429"/>
    </location>
</feature>
<evidence type="ECO:0000256" key="3">
    <source>
        <dbReference type="ARBA" id="ARBA00012733"/>
    </source>
</evidence>
<dbReference type="CDD" id="cd15482">
    <property type="entry name" value="Sialidase_non-viral"/>
    <property type="match status" value="1"/>
</dbReference>
<dbReference type="GO" id="GO:0004308">
    <property type="term" value="F:exo-alpha-sialidase activity"/>
    <property type="evidence" value="ECO:0007669"/>
    <property type="project" value="UniProtKB-EC"/>
</dbReference>
<dbReference type="GO" id="GO:0005737">
    <property type="term" value="C:cytoplasm"/>
    <property type="evidence" value="ECO:0007669"/>
    <property type="project" value="TreeGrafter"/>
</dbReference>
<comment type="similarity">
    <text evidence="2">Belongs to the glycosyl hydrolase 33 family.</text>
</comment>
<dbReference type="Gene3D" id="2.120.10.10">
    <property type="match status" value="2"/>
</dbReference>
<keyword evidence="4" id="KW-0732">Signal</keyword>
<evidence type="ECO:0000256" key="4">
    <source>
        <dbReference type="SAM" id="SignalP"/>
    </source>
</evidence>
<keyword evidence="6" id="KW-1185">Reference proteome</keyword>
<protein>
    <recommendedName>
        <fullName evidence="3">exo-alpha-sialidase</fullName>
        <ecNumber evidence="3">3.2.1.18</ecNumber>
    </recommendedName>
</protein>
<reference evidence="6" key="1">
    <citation type="submission" date="2018-04" db="EMBL/GenBank/DDBJ databases">
        <authorList>
            <person name="Lucker S."/>
            <person name="Sakoula D."/>
        </authorList>
    </citation>
    <scope>NUCLEOTIDE SEQUENCE [LARGE SCALE GENOMIC DNA]</scope>
</reference>
<evidence type="ECO:0000313" key="6">
    <source>
        <dbReference type="Proteomes" id="UP000248168"/>
    </source>
</evidence>
<evidence type="ECO:0000256" key="2">
    <source>
        <dbReference type="ARBA" id="ARBA00009348"/>
    </source>
</evidence>
<gene>
    <name evidence="5" type="ORF">NITLEN_10826</name>
</gene>
<dbReference type="AlphaFoldDB" id="A0A330L1X8"/>
<organism evidence="5 6">
    <name type="scientific">Nitrospira lenta</name>
    <dbReference type="NCBI Taxonomy" id="1436998"/>
    <lineage>
        <taxon>Bacteria</taxon>
        <taxon>Pseudomonadati</taxon>
        <taxon>Nitrospirota</taxon>
        <taxon>Nitrospiria</taxon>
        <taxon>Nitrospirales</taxon>
        <taxon>Nitrospiraceae</taxon>
        <taxon>Nitrospira</taxon>
    </lineage>
</organism>
<dbReference type="Proteomes" id="UP000248168">
    <property type="component" value="Unassembled WGS sequence"/>
</dbReference>
<proteinExistence type="inferred from homology"/>
<accession>A0A330L1X8</accession>
<dbReference type="GO" id="GO:0016020">
    <property type="term" value="C:membrane"/>
    <property type="evidence" value="ECO:0007669"/>
    <property type="project" value="TreeGrafter"/>
</dbReference>
<evidence type="ECO:0000256" key="1">
    <source>
        <dbReference type="ARBA" id="ARBA00000427"/>
    </source>
</evidence>
<dbReference type="SUPFAM" id="SSF50939">
    <property type="entry name" value="Sialidases"/>
    <property type="match status" value="1"/>
</dbReference>
<dbReference type="PANTHER" id="PTHR10628">
    <property type="entry name" value="SIALIDASE"/>
    <property type="match status" value="1"/>
</dbReference>
<dbReference type="OrthoDB" id="9764969at2"/>
<dbReference type="InterPro" id="IPR026856">
    <property type="entry name" value="Sialidase_fam"/>
</dbReference>
<dbReference type="EMBL" id="OUNR01000001">
    <property type="protein sequence ID" value="SPP63740.1"/>
    <property type="molecule type" value="Genomic_DNA"/>
</dbReference>
<dbReference type="GO" id="GO:0009313">
    <property type="term" value="P:oligosaccharide catabolic process"/>
    <property type="evidence" value="ECO:0007669"/>
    <property type="project" value="TreeGrafter"/>
</dbReference>
<dbReference type="InterPro" id="IPR036278">
    <property type="entry name" value="Sialidase_sf"/>
</dbReference>
<dbReference type="PANTHER" id="PTHR10628:SF30">
    <property type="entry name" value="EXO-ALPHA-SIALIDASE"/>
    <property type="match status" value="1"/>
</dbReference>
<comment type="catalytic activity">
    <reaction evidence="1">
        <text>Hydrolysis of alpha-(2-&gt;3)-, alpha-(2-&gt;6)-, alpha-(2-&gt;8)- glycosidic linkages of terminal sialic acid residues in oligosaccharides, glycoproteins, glycolipids, colominic acid and synthetic substrates.</text>
        <dbReference type="EC" id="3.2.1.18"/>
    </reaction>
</comment>
<sequence length="429" mass="46775">MKPMMQIMTSRIAGCLGIAGSLLLCAAIASAESAPSFVFGPKSTADRKVRSVVGPSVRIDGQGQISLAWVEEEKDTRTVLYSRIEKAGDSLGDVVRVNGPGEVPYNRQEAPALALSGDDLLITWAVTHPKMTADKPFSNDLRLSRSTDGGRTFQPSVLVNDDQQVIGHSFDSIHVAPDGVVHMAWIDGREGKKESGTFATRSSDQGRTVEKNLKVDENTCVCCRTSMTSSPDGTLYVAWRKILPGDLRETVVARSTDGGQTFAAPVIVGHDRWVFPGCPHRPASVGTDRLGRLYVVWYTEGSDETPSVYLAYSDDKGETFSPKQKLNLSKGTFPDHPQMAVDPEGRLIIVWEEQSPVRREVVMRVSLDRGQTFSVPQKLNEKKGQTPTLSINAQGLAALAWMEHAMPAHRIVVQTIQLPAIQAVAKQEP</sequence>
<dbReference type="InParanoid" id="A0A330L1X8"/>
<evidence type="ECO:0000313" key="5">
    <source>
        <dbReference type="EMBL" id="SPP63740.1"/>
    </source>
</evidence>
<feature type="signal peptide" evidence="4">
    <location>
        <begin position="1"/>
        <end position="31"/>
    </location>
</feature>